<feature type="compositionally biased region" description="Low complexity" evidence="1">
    <location>
        <begin position="155"/>
        <end position="166"/>
    </location>
</feature>
<proteinExistence type="predicted"/>
<feature type="region of interest" description="Disordered" evidence="1">
    <location>
        <begin position="76"/>
        <end position="183"/>
    </location>
</feature>
<name>A0A6J4SWU5_9ACTN</name>
<keyword evidence="2" id="KW-0378">Hydrolase</keyword>
<evidence type="ECO:0000313" key="2">
    <source>
        <dbReference type="EMBL" id="CAA9507790.1"/>
    </source>
</evidence>
<reference evidence="2" key="1">
    <citation type="submission" date="2020-02" db="EMBL/GenBank/DDBJ databases">
        <authorList>
            <person name="Meier V. D."/>
        </authorList>
    </citation>
    <scope>NUCLEOTIDE SEQUENCE</scope>
    <source>
        <strain evidence="2">AVDCRST_MAG30</strain>
    </source>
</reference>
<feature type="compositionally biased region" description="Basic residues" evidence="1">
    <location>
        <begin position="1"/>
        <end position="18"/>
    </location>
</feature>
<dbReference type="AlphaFoldDB" id="A0A6J4SWU5"/>
<evidence type="ECO:0000256" key="1">
    <source>
        <dbReference type="SAM" id="MobiDB-lite"/>
    </source>
</evidence>
<gene>
    <name evidence="2" type="ORF">AVDCRST_MAG30-2309</name>
</gene>
<organism evidence="2">
    <name type="scientific">uncultured Solirubrobacteraceae bacterium</name>
    <dbReference type="NCBI Taxonomy" id="1162706"/>
    <lineage>
        <taxon>Bacteria</taxon>
        <taxon>Bacillati</taxon>
        <taxon>Actinomycetota</taxon>
        <taxon>Thermoleophilia</taxon>
        <taxon>Solirubrobacterales</taxon>
        <taxon>Solirubrobacteraceae</taxon>
        <taxon>environmental samples</taxon>
    </lineage>
</organism>
<sequence>EPPRSRGARPRPGAHRVPPHLLQRPPADRPRAARLGRPGRGVHGRLPARDGGGGAPLLPARPVADRHEVAGGAARRVAALGPRRAPGLVHHRRHDPDRDPRPALRAPDRHRRPQPVAHRVGPHRLRPDPALRGPHGQPRPRPRRPLGARRRADRPGAVARARAGRLALRRHHDRRAPAGPRAGGRRAVLLPARDPRGGRLRAVQAARRHRRGGRRRGGLRGRRAGHARVVRRRLRGHRVAAALPRDALPGRLRRLPSGARCARSGTRRRRRDCL</sequence>
<feature type="compositionally biased region" description="Low complexity" evidence="1">
    <location>
        <begin position="76"/>
        <end position="87"/>
    </location>
</feature>
<feature type="compositionally biased region" description="Basic residues" evidence="1">
    <location>
        <begin position="138"/>
        <end position="152"/>
    </location>
</feature>
<dbReference type="EC" id="3.6.1.27" evidence="2"/>
<accession>A0A6J4SWU5</accession>
<feature type="region of interest" description="Disordered" evidence="1">
    <location>
        <begin position="1"/>
        <end position="61"/>
    </location>
</feature>
<feature type="non-terminal residue" evidence="2">
    <location>
        <position position="274"/>
    </location>
</feature>
<dbReference type="EMBL" id="CADCVS010000302">
    <property type="protein sequence ID" value="CAA9507790.1"/>
    <property type="molecule type" value="Genomic_DNA"/>
</dbReference>
<feature type="non-terminal residue" evidence="2">
    <location>
        <position position="1"/>
    </location>
</feature>
<protein>
    <submittedName>
        <fullName evidence="2">Undecaprenyl-diphosphatase</fullName>
        <ecNumber evidence="2">3.6.1.27</ecNumber>
    </submittedName>
</protein>
<dbReference type="GO" id="GO:0050380">
    <property type="term" value="F:undecaprenyl-diphosphatase activity"/>
    <property type="evidence" value="ECO:0007669"/>
    <property type="project" value="UniProtKB-EC"/>
</dbReference>